<protein>
    <submittedName>
        <fullName evidence="5">Acylphosphatase-1</fullName>
    </submittedName>
</protein>
<dbReference type="InterPro" id="IPR036046">
    <property type="entry name" value="Acylphosphatase-like_dom_sf"/>
</dbReference>
<dbReference type="PROSITE" id="PS51160">
    <property type="entry name" value="ACYLPHOSPHATASE_3"/>
    <property type="match status" value="1"/>
</dbReference>
<dbReference type="RefSeq" id="XP_034110660.1">
    <property type="nucleotide sequence ID" value="XM_034254769.2"/>
</dbReference>
<dbReference type="Proteomes" id="UP000515160">
    <property type="component" value="Chromosome X"/>
</dbReference>
<evidence type="ECO:0000313" key="5">
    <source>
        <dbReference type="RefSeq" id="XP_034110660.1"/>
    </source>
</evidence>
<dbReference type="SUPFAM" id="SSF54975">
    <property type="entry name" value="Acylphosphatase/BLUF domain-like"/>
    <property type="match status" value="1"/>
</dbReference>
<comment type="similarity">
    <text evidence="2">Belongs to the acylphosphatase family.</text>
</comment>
<reference evidence="5" key="1">
    <citation type="submission" date="2025-08" db="UniProtKB">
        <authorList>
            <consortium name="RefSeq"/>
        </authorList>
    </citation>
    <scope>IDENTIFICATION</scope>
    <source>
        <strain evidence="5">15112-1751.03</strain>
        <tissue evidence="5">Whole Adult</tissue>
    </source>
</reference>
<proteinExistence type="inferred from homology"/>
<dbReference type="AlphaFoldDB" id="A0A6P8XGM5"/>
<evidence type="ECO:0000313" key="4">
    <source>
        <dbReference type="Proteomes" id="UP000515160"/>
    </source>
</evidence>
<feature type="domain" description="Acylphosphatase-like" evidence="3">
    <location>
        <begin position="23"/>
        <end position="113"/>
    </location>
</feature>
<keyword evidence="4" id="KW-1185">Reference proteome</keyword>
<dbReference type="Pfam" id="PF00708">
    <property type="entry name" value="Acylphosphatase"/>
    <property type="match status" value="1"/>
</dbReference>
<comment type="caution">
    <text evidence="1">Lacks conserved residue(s) required for the propagation of feature annotation.</text>
</comment>
<gene>
    <name evidence="5" type="primary">LOC117572132</name>
</gene>
<evidence type="ECO:0000256" key="1">
    <source>
        <dbReference type="PROSITE-ProRule" id="PRU00520"/>
    </source>
</evidence>
<sequence>MAASNNNNSNSNSKAEEKPTIMGCDFEIHGKVPKEAFELFAVAQAKLLGLRGYITRVADDFYKGQLQGEGKVIEKFKQLIATAAEYVAAVKEFIVKNLKIIVDYTYETFELRKSP</sequence>
<dbReference type="OrthoDB" id="7961613at2759"/>
<dbReference type="Gene3D" id="3.30.70.100">
    <property type="match status" value="1"/>
</dbReference>
<dbReference type="InterPro" id="IPR001792">
    <property type="entry name" value="Acylphosphatase-like_dom"/>
</dbReference>
<evidence type="ECO:0000259" key="3">
    <source>
        <dbReference type="PROSITE" id="PS51160"/>
    </source>
</evidence>
<dbReference type="GeneID" id="117572132"/>
<name>A0A6P8XGM5_DROAB</name>
<accession>A0A6P8XGM5</accession>
<organism evidence="4 5">
    <name type="scientific">Drosophila albomicans</name>
    <name type="common">Fruit fly</name>
    <dbReference type="NCBI Taxonomy" id="7291"/>
    <lineage>
        <taxon>Eukaryota</taxon>
        <taxon>Metazoa</taxon>
        <taxon>Ecdysozoa</taxon>
        <taxon>Arthropoda</taxon>
        <taxon>Hexapoda</taxon>
        <taxon>Insecta</taxon>
        <taxon>Pterygota</taxon>
        <taxon>Neoptera</taxon>
        <taxon>Endopterygota</taxon>
        <taxon>Diptera</taxon>
        <taxon>Brachycera</taxon>
        <taxon>Muscomorpha</taxon>
        <taxon>Ephydroidea</taxon>
        <taxon>Drosophilidae</taxon>
        <taxon>Drosophila</taxon>
    </lineage>
</organism>
<evidence type="ECO:0000256" key="2">
    <source>
        <dbReference type="RuleBase" id="RU004168"/>
    </source>
</evidence>